<sequence length="345" mass="39726">MIVLLHFIQKSWVAMNLFHQYVNHDGTLNDTLVHSREILYTGTNGRHVERFYVSSSESYIFKPLTNDDQKGRERWVYEHVLPALSPIYPQLLACSDTDADGGGEWMVFEDLGPLHHLHADETLLQAVGLVARWHALPPGRFAGMPLRGPKPLIQEMVSELHTRKPDMLELCSSLGFSKQQMQRIYAQLEHLSFSHQLVLSHGDLHPGNYALSGERLRVLDWEHAHLNTPLWDVYHLIDMSHPLFPRRMTSELRIRMLDTYLEQLELLGIKGDRTAFIQEYGMFAVVFSLWMLLLITSDLQRMGTELHRNSDKWSKEQLESQLDATLACLNQCTAMMDGVQVQPCK</sequence>
<dbReference type="Pfam" id="PF01636">
    <property type="entry name" value="APH"/>
    <property type="match status" value="1"/>
</dbReference>
<dbReference type="InterPro" id="IPR002575">
    <property type="entry name" value="Aminoglycoside_PTrfase"/>
</dbReference>
<keyword evidence="1" id="KW-1133">Transmembrane helix</keyword>
<evidence type="ECO:0000313" key="3">
    <source>
        <dbReference type="EMBL" id="SUA66232.1"/>
    </source>
</evidence>
<evidence type="ECO:0000256" key="1">
    <source>
        <dbReference type="SAM" id="Phobius"/>
    </source>
</evidence>
<dbReference type="AlphaFoldDB" id="A0A378XSA0"/>
<dbReference type="SUPFAM" id="SSF56112">
    <property type="entry name" value="Protein kinase-like (PK-like)"/>
    <property type="match status" value="1"/>
</dbReference>
<feature type="transmembrane region" description="Helical" evidence="1">
    <location>
        <begin position="280"/>
        <end position="299"/>
    </location>
</feature>
<protein>
    <submittedName>
        <fullName evidence="3">Protein licA</fullName>
    </submittedName>
</protein>
<keyword evidence="1" id="KW-0812">Transmembrane</keyword>
<dbReference type="Gene3D" id="3.90.1200.10">
    <property type="match status" value="1"/>
</dbReference>
<reference evidence="3 4" key="1">
    <citation type="submission" date="2018-06" db="EMBL/GenBank/DDBJ databases">
        <authorList>
            <consortium name="Pathogen Informatics"/>
            <person name="Doyle S."/>
        </authorList>
    </citation>
    <scope>NUCLEOTIDE SEQUENCE [LARGE SCALE GENOMIC DNA]</scope>
    <source>
        <strain evidence="3 4">NCTC10343</strain>
    </source>
</reference>
<dbReference type="EMBL" id="UGSC01000001">
    <property type="protein sequence ID" value="SUA66232.1"/>
    <property type="molecule type" value="Genomic_DNA"/>
</dbReference>
<dbReference type="InterPro" id="IPR011009">
    <property type="entry name" value="Kinase-like_dom_sf"/>
</dbReference>
<feature type="domain" description="Aminoglycoside phosphotransferase" evidence="2">
    <location>
        <begin position="72"/>
        <end position="258"/>
    </location>
</feature>
<gene>
    <name evidence="3" type="ORF">NCTC10343_00937</name>
</gene>
<evidence type="ECO:0000313" key="4">
    <source>
        <dbReference type="Proteomes" id="UP000254400"/>
    </source>
</evidence>
<dbReference type="Proteomes" id="UP000254400">
    <property type="component" value="Unassembled WGS sequence"/>
</dbReference>
<name>A0A378XSA0_PAEPO</name>
<dbReference type="GeneID" id="93349749"/>
<dbReference type="RefSeq" id="WP_029514847.1">
    <property type="nucleotide sequence ID" value="NZ_CP036496.1"/>
</dbReference>
<evidence type="ECO:0000259" key="2">
    <source>
        <dbReference type="Pfam" id="PF01636"/>
    </source>
</evidence>
<organism evidence="3 4">
    <name type="scientific">Paenibacillus polymyxa</name>
    <name type="common">Bacillus polymyxa</name>
    <dbReference type="NCBI Taxonomy" id="1406"/>
    <lineage>
        <taxon>Bacteria</taxon>
        <taxon>Bacillati</taxon>
        <taxon>Bacillota</taxon>
        <taxon>Bacilli</taxon>
        <taxon>Bacillales</taxon>
        <taxon>Paenibacillaceae</taxon>
        <taxon>Paenibacillus</taxon>
    </lineage>
</organism>
<proteinExistence type="predicted"/>
<keyword evidence="1" id="KW-0472">Membrane</keyword>
<accession>A0A378XSA0</accession>